<feature type="transmembrane region" description="Helical" evidence="7">
    <location>
        <begin position="1224"/>
        <end position="1244"/>
    </location>
</feature>
<evidence type="ECO:0000256" key="4">
    <source>
        <dbReference type="ARBA" id="ARBA00022989"/>
    </source>
</evidence>
<gene>
    <name evidence="9" type="ORF">ONZ51_g6955</name>
</gene>
<evidence type="ECO:0000259" key="8">
    <source>
        <dbReference type="Pfam" id="PF22942"/>
    </source>
</evidence>
<evidence type="ECO:0000256" key="2">
    <source>
        <dbReference type="ARBA" id="ARBA00022448"/>
    </source>
</evidence>
<feature type="transmembrane region" description="Helical" evidence="7">
    <location>
        <begin position="329"/>
        <end position="359"/>
    </location>
</feature>
<comment type="caution">
    <text evidence="9">The sequence shown here is derived from an EMBL/GenBank/DDBJ whole genome shotgun (WGS) entry which is preliminary data.</text>
</comment>
<feature type="region of interest" description="Disordered" evidence="6">
    <location>
        <begin position="1118"/>
        <end position="1162"/>
    </location>
</feature>
<dbReference type="InterPro" id="IPR054289">
    <property type="entry name" value="DUF7025"/>
</dbReference>
<dbReference type="Gene3D" id="1.20.1740.10">
    <property type="entry name" value="Amino acid/polyamine transporter I"/>
    <property type="match status" value="1"/>
</dbReference>
<accession>A0AAD7TRI3</accession>
<evidence type="ECO:0000256" key="1">
    <source>
        <dbReference type="ARBA" id="ARBA00004141"/>
    </source>
</evidence>
<dbReference type="GO" id="GO:0006865">
    <property type="term" value="P:amino acid transport"/>
    <property type="evidence" value="ECO:0007669"/>
    <property type="project" value="InterPro"/>
</dbReference>
<feature type="compositionally biased region" description="Basic and acidic residues" evidence="6">
    <location>
        <begin position="1141"/>
        <end position="1150"/>
    </location>
</feature>
<name>A0AAD7TRI3_9APHY</name>
<evidence type="ECO:0000256" key="7">
    <source>
        <dbReference type="SAM" id="Phobius"/>
    </source>
</evidence>
<evidence type="ECO:0000256" key="5">
    <source>
        <dbReference type="ARBA" id="ARBA00023136"/>
    </source>
</evidence>
<evidence type="ECO:0000313" key="10">
    <source>
        <dbReference type="Proteomes" id="UP001215151"/>
    </source>
</evidence>
<feature type="domain" description="DUF7025" evidence="8">
    <location>
        <begin position="878"/>
        <end position="1001"/>
    </location>
</feature>
<feature type="compositionally biased region" description="Polar residues" evidence="6">
    <location>
        <begin position="17"/>
        <end position="29"/>
    </location>
</feature>
<dbReference type="InterPro" id="IPR004840">
    <property type="entry name" value="Amino_acid_permease_CS"/>
</dbReference>
<reference evidence="9" key="1">
    <citation type="submission" date="2022-11" db="EMBL/GenBank/DDBJ databases">
        <title>Genome Sequence of Cubamyces cubensis.</title>
        <authorList>
            <person name="Buettner E."/>
        </authorList>
    </citation>
    <scope>NUCLEOTIDE SEQUENCE</scope>
    <source>
        <strain evidence="9">MPL-01</strain>
    </source>
</reference>
<comment type="subcellular location">
    <subcellularLocation>
        <location evidence="1">Membrane</location>
        <topology evidence="1">Multi-pass membrane protein</topology>
    </subcellularLocation>
</comment>
<dbReference type="PANTHER" id="PTHR45649:SF26">
    <property type="entry name" value="OS04G0435100 PROTEIN"/>
    <property type="match status" value="1"/>
</dbReference>
<evidence type="ECO:0000313" key="9">
    <source>
        <dbReference type="EMBL" id="KAJ8474819.1"/>
    </source>
</evidence>
<feature type="region of interest" description="Disordered" evidence="6">
    <location>
        <begin position="1"/>
        <end position="29"/>
    </location>
</feature>
<feature type="transmembrane region" description="Helical" evidence="7">
    <location>
        <begin position="129"/>
        <end position="154"/>
    </location>
</feature>
<dbReference type="EMBL" id="JAPEVG010000176">
    <property type="protein sequence ID" value="KAJ8474819.1"/>
    <property type="molecule type" value="Genomic_DNA"/>
</dbReference>
<organism evidence="9 10">
    <name type="scientific">Trametes cubensis</name>
    <dbReference type="NCBI Taxonomy" id="1111947"/>
    <lineage>
        <taxon>Eukaryota</taxon>
        <taxon>Fungi</taxon>
        <taxon>Dikarya</taxon>
        <taxon>Basidiomycota</taxon>
        <taxon>Agaricomycotina</taxon>
        <taxon>Agaricomycetes</taxon>
        <taxon>Polyporales</taxon>
        <taxon>Polyporaceae</taxon>
        <taxon>Trametes</taxon>
    </lineage>
</organism>
<dbReference type="Pfam" id="PF13520">
    <property type="entry name" value="AA_permease_2"/>
    <property type="match status" value="1"/>
</dbReference>
<feature type="transmembrane region" description="Helical" evidence="7">
    <location>
        <begin position="237"/>
        <end position="254"/>
    </location>
</feature>
<feature type="transmembrane region" description="Helical" evidence="7">
    <location>
        <begin position="90"/>
        <end position="117"/>
    </location>
</feature>
<keyword evidence="5 7" id="KW-0472">Membrane</keyword>
<feature type="transmembrane region" description="Helical" evidence="7">
    <location>
        <begin position="274"/>
        <end position="296"/>
    </location>
</feature>
<dbReference type="Proteomes" id="UP001215151">
    <property type="component" value="Unassembled WGS sequence"/>
</dbReference>
<dbReference type="GO" id="GO:0016020">
    <property type="term" value="C:membrane"/>
    <property type="evidence" value="ECO:0007669"/>
    <property type="project" value="UniProtKB-SubCell"/>
</dbReference>
<feature type="transmembrane region" description="Helical" evidence="7">
    <location>
        <begin position="379"/>
        <end position="400"/>
    </location>
</feature>
<evidence type="ECO:0000256" key="6">
    <source>
        <dbReference type="SAM" id="MobiDB-lite"/>
    </source>
</evidence>
<dbReference type="InterPro" id="IPR002293">
    <property type="entry name" value="AA/rel_permease1"/>
</dbReference>
<feature type="region of interest" description="Disordered" evidence="6">
    <location>
        <begin position="665"/>
        <end position="687"/>
    </location>
</feature>
<keyword evidence="10" id="KW-1185">Reference proteome</keyword>
<feature type="transmembrane region" description="Helical" evidence="7">
    <location>
        <begin position="446"/>
        <end position="467"/>
    </location>
</feature>
<feature type="transmembrane region" description="Helical" evidence="7">
    <location>
        <begin position="1256"/>
        <end position="1275"/>
    </location>
</feature>
<feature type="compositionally biased region" description="Basic and acidic residues" evidence="6">
    <location>
        <begin position="1"/>
        <end position="16"/>
    </location>
</feature>
<evidence type="ECO:0000256" key="3">
    <source>
        <dbReference type="ARBA" id="ARBA00022692"/>
    </source>
</evidence>
<keyword evidence="4 7" id="KW-1133">Transmembrane helix</keyword>
<protein>
    <recommendedName>
        <fullName evidence="8">DUF7025 domain-containing protein</fullName>
    </recommendedName>
</protein>
<sequence>MEKNALADVESVDRHSSVPQELQDASVSRSDQRLRELGYKSEFRRDMSLFGVLGISFCAIGILTGMSSAFQTGLFSGGPLGLFWGWNICSLFMLLIALSLAEICSAYPTMGGLYFWVCKMKPETPMLGFCTGWIYSIAMTFTGTSGNLSVALYLASLAEVGQGRTLSRVEVAAIAWGVNIASGIINTTGTKAIGGMSTFNLWWTLGGTFVLVITLLVKAPVKNTAAFVFTDYENFTGWQSRGFVVLLGFLQAVYTLEGCETAAQVAEEAKRAEILAPLAVVGSIIGSWLIGLAYMLALLFSVQSIASVQATSYAIPIAQLYYDAVGQKLTLMCLTVVALAQFMAAVTAFTASSRLFYALARDDAFPMKSKYMALNRFQAPYWGVWTSVLIGCIISCAYIGSAVAFNAILSSAAIAVMLSYLQPIIIRVFWPRTSLPDRGPFSLGRWSWAVNFASFLFTVFICVLFVLPTAHPTDALNMNYAIVAIGAVILLVGACWAFWGRLRFTGPVKTVMEEGPMEFEKGENVGAGIVAVSGSSVREYEGGIEDVLERSNSYVCSKSMANRYVPPTGHRRSAGYRDITAVLLWVQAPPELTFYKECAAPIGSSSLSYEQNSTADSWPGATSSRIYLAEELTRKLRPQRHPLPIAATTTMRRFLSRSRSVPLPPDWACTGPTPPSPSSPSSVSSDFPPQYCGKIECTVSADDEDRSATHLPSLPSPYNKLSKLTGDMTTSQNGLCQVSSTKAGPDFASDISITRDQSGVMRGIEPTASQQSCCFVIVNKLSHASSGAGVSTSRVIIHDPDLLAACRDIVPDLCGSSSTDPLELDLYLLLGLLPQLEQYRDNLRNSILLQDEQPETLRAVGTLTSHLRSEHHATLARLNTLVSKGEITFDLLPAVFVPRTALISRCTTTGEWRAFRLRFARMVCSASTDVLDITCESIDMADDSSHCECCSVYGSPVSAPSTPARAAEAACGYVRSRFLIPQFNGSVKIESLQVFPLRFHPDAARLEASLVARGKRWLSLQGTHHMEYDGPATRTLSLDGCKTVVRYDVRSYILLDREGFRRRNPDCDVLSIQDLTSKPLQSLTVEEIMLTPPILYGFCLYEQKWLEFNIDRVKPIARRGNIPPNDTTACTRADPQSPVRSDSDSIRERGGTQAEESASTTSPSLEGIVCKALTAARAETASEMQRLCKVEISASATNLEERLLRGLSDMNSKYATEFAMHRQLLRFIMLTSVIFAVLALFSLYRTIVPSTKSTRWATAPTHFTIPILSPFSSVIRQVEHESSLFNVSQLWVLFVAIGLFAALRWYGIRRK</sequence>
<dbReference type="PANTHER" id="PTHR45649">
    <property type="entry name" value="AMINO-ACID PERMEASE BAT1"/>
    <property type="match status" value="1"/>
</dbReference>
<keyword evidence="3 7" id="KW-0812">Transmembrane</keyword>
<feature type="transmembrane region" description="Helical" evidence="7">
    <location>
        <begin position="49"/>
        <end position="70"/>
    </location>
</feature>
<feature type="transmembrane region" description="Helical" evidence="7">
    <location>
        <begin position="407"/>
        <end position="426"/>
    </location>
</feature>
<feature type="transmembrane region" description="Helical" evidence="7">
    <location>
        <begin position="1287"/>
        <end position="1306"/>
    </location>
</feature>
<keyword evidence="2" id="KW-0813">Transport</keyword>
<dbReference type="Pfam" id="PF22942">
    <property type="entry name" value="DUF7025"/>
    <property type="match status" value="1"/>
</dbReference>
<dbReference type="PROSITE" id="PS00218">
    <property type="entry name" value="AMINO_ACID_PERMEASE_1"/>
    <property type="match status" value="1"/>
</dbReference>
<proteinExistence type="predicted"/>
<feature type="transmembrane region" description="Helical" evidence="7">
    <location>
        <begin position="479"/>
        <end position="499"/>
    </location>
</feature>
<dbReference type="GO" id="GO:0022857">
    <property type="term" value="F:transmembrane transporter activity"/>
    <property type="evidence" value="ECO:0007669"/>
    <property type="project" value="InterPro"/>
</dbReference>
<feature type="transmembrane region" description="Helical" evidence="7">
    <location>
        <begin position="199"/>
        <end position="217"/>
    </location>
</feature>